<evidence type="ECO:0000256" key="9">
    <source>
        <dbReference type="PIRSR" id="PIRSR000388-2"/>
    </source>
</evidence>
<comment type="function">
    <text evidence="6 7">Catalyzes the reversible reaction in which hydroxymethyl group from 5,10-methylenetetrahydrofolate is transferred onto alpha-ketoisovalerate to form ketopantoate.</text>
</comment>
<dbReference type="GO" id="GO:0005737">
    <property type="term" value="C:cytoplasm"/>
    <property type="evidence" value="ECO:0007669"/>
    <property type="project" value="UniProtKB-SubCell"/>
</dbReference>
<dbReference type="InterPro" id="IPR003700">
    <property type="entry name" value="Pantoate_hydroxy_MeTrfase"/>
</dbReference>
<dbReference type="GO" id="GO:0008168">
    <property type="term" value="F:methyltransferase activity"/>
    <property type="evidence" value="ECO:0007669"/>
    <property type="project" value="UniProtKB-KW"/>
</dbReference>
<name>A0A4Q0MKZ2_9HYPH</name>
<evidence type="ECO:0000256" key="4">
    <source>
        <dbReference type="ARBA" id="ARBA00022655"/>
    </source>
</evidence>
<keyword evidence="7 10" id="KW-0460">Magnesium</keyword>
<dbReference type="CDD" id="cd06557">
    <property type="entry name" value="KPHMT-like"/>
    <property type="match status" value="1"/>
</dbReference>
<dbReference type="FunFam" id="3.20.20.60:FF:000003">
    <property type="entry name" value="3-methyl-2-oxobutanoate hydroxymethyltransferase"/>
    <property type="match status" value="1"/>
</dbReference>
<dbReference type="NCBIfam" id="NF001452">
    <property type="entry name" value="PRK00311.1"/>
    <property type="match status" value="1"/>
</dbReference>
<dbReference type="GO" id="GO:0003864">
    <property type="term" value="F:3-methyl-2-oxobutanoate hydroxymethyltransferase activity"/>
    <property type="evidence" value="ECO:0007669"/>
    <property type="project" value="UniProtKB-UniRule"/>
</dbReference>
<feature type="binding site" evidence="7 9">
    <location>
        <position position="96"/>
    </location>
    <ligand>
        <name>3-methyl-2-oxobutanoate</name>
        <dbReference type="ChEBI" id="CHEBI:11851"/>
    </ligand>
</feature>
<dbReference type="PIRSF" id="PIRSF000388">
    <property type="entry name" value="Pantoate_hydroxy_MeTrfase"/>
    <property type="match status" value="1"/>
</dbReference>
<comment type="subcellular location">
    <subcellularLocation>
        <location evidence="7">Cytoplasm</location>
    </subcellularLocation>
</comment>
<evidence type="ECO:0000256" key="6">
    <source>
        <dbReference type="ARBA" id="ARBA00056497"/>
    </source>
</evidence>
<protein>
    <recommendedName>
        <fullName evidence="7">3-methyl-2-oxobutanoate hydroxymethyltransferase</fullName>
        <ecNumber evidence="7">2.1.2.11</ecNumber>
    </recommendedName>
    <alternativeName>
        <fullName evidence="7">Ketopantoate hydroxymethyltransferase</fullName>
        <shortName evidence="7">KPHMT</shortName>
    </alternativeName>
</protein>
<evidence type="ECO:0000256" key="8">
    <source>
        <dbReference type="PIRSR" id="PIRSR000388-1"/>
    </source>
</evidence>
<dbReference type="InterPro" id="IPR015813">
    <property type="entry name" value="Pyrv/PenolPyrv_kinase-like_dom"/>
</dbReference>
<dbReference type="PANTHER" id="PTHR20881">
    <property type="entry name" value="3-METHYL-2-OXOBUTANOATE HYDROXYMETHYLTRANSFERASE"/>
    <property type="match status" value="1"/>
</dbReference>
<feature type="binding site" evidence="7 9">
    <location>
        <begin position="57"/>
        <end position="58"/>
    </location>
    <ligand>
        <name>3-methyl-2-oxobutanoate</name>
        <dbReference type="ChEBI" id="CHEBI:11851"/>
    </ligand>
</feature>
<evidence type="ECO:0000256" key="7">
    <source>
        <dbReference type="HAMAP-Rule" id="MF_00156"/>
    </source>
</evidence>
<dbReference type="UniPathway" id="UPA00028">
    <property type="reaction ID" value="UER00003"/>
</dbReference>
<dbReference type="OrthoDB" id="9781789at2"/>
<evidence type="ECO:0000256" key="3">
    <source>
        <dbReference type="ARBA" id="ARBA00011424"/>
    </source>
</evidence>
<comment type="cofactor">
    <cofactor evidence="7 10">
        <name>Mg(2+)</name>
        <dbReference type="ChEBI" id="CHEBI:18420"/>
    </cofactor>
    <text evidence="7 10">Binds 1 Mg(2+) ion per subunit.</text>
</comment>
<feature type="binding site" evidence="7 9">
    <location>
        <position position="126"/>
    </location>
    <ligand>
        <name>3-methyl-2-oxobutanoate</name>
        <dbReference type="ChEBI" id="CHEBI:11851"/>
    </ligand>
</feature>
<evidence type="ECO:0000256" key="2">
    <source>
        <dbReference type="ARBA" id="ARBA00008676"/>
    </source>
</evidence>
<reference evidence="11 12" key="1">
    <citation type="submission" date="2018-12" db="EMBL/GenBank/DDBJ databases">
        <title>bacterium Hansschlegelia zhihuaiae S113.</title>
        <authorList>
            <person name="He J."/>
        </authorList>
    </citation>
    <scope>NUCLEOTIDE SEQUENCE [LARGE SCALE GENOMIC DNA]</scope>
    <source>
        <strain evidence="11 12">S 113</strain>
    </source>
</reference>
<keyword evidence="4 7" id="KW-0566">Pantothenate biosynthesis</keyword>
<dbReference type="Gene3D" id="3.20.20.60">
    <property type="entry name" value="Phosphoenolpyruvate-binding domains"/>
    <property type="match status" value="1"/>
</dbReference>
<proteinExistence type="inferred from homology"/>
<feature type="binding site" evidence="7 10">
    <location>
        <position position="128"/>
    </location>
    <ligand>
        <name>Mg(2+)</name>
        <dbReference type="ChEBI" id="CHEBI:18420"/>
    </ligand>
</feature>
<accession>A0A4Q0MKZ2</accession>
<dbReference type="GO" id="GO:0015940">
    <property type="term" value="P:pantothenate biosynthetic process"/>
    <property type="evidence" value="ECO:0007669"/>
    <property type="project" value="UniProtKB-UniRule"/>
</dbReference>
<comment type="pathway">
    <text evidence="1 7">Cofactor biosynthesis; (R)-pantothenate biosynthesis; (R)-pantoate from 3-methyl-2-oxobutanoate: step 1/2.</text>
</comment>
<dbReference type="InterPro" id="IPR040442">
    <property type="entry name" value="Pyrv_kinase-like_dom_sf"/>
</dbReference>
<evidence type="ECO:0000313" key="11">
    <source>
        <dbReference type="EMBL" id="RXF74381.1"/>
    </source>
</evidence>
<dbReference type="SUPFAM" id="SSF51621">
    <property type="entry name" value="Phosphoenolpyruvate/pyruvate domain"/>
    <property type="match status" value="1"/>
</dbReference>
<comment type="subunit">
    <text evidence="3 7">Homodecamer; pentamer of dimers.</text>
</comment>
<dbReference type="AlphaFoldDB" id="A0A4Q0MKZ2"/>
<evidence type="ECO:0000256" key="10">
    <source>
        <dbReference type="PIRSR" id="PIRSR000388-3"/>
    </source>
</evidence>
<dbReference type="GO" id="GO:0000287">
    <property type="term" value="F:magnesium ion binding"/>
    <property type="evidence" value="ECO:0007669"/>
    <property type="project" value="TreeGrafter"/>
</dbReference>
<sequence>MSARQPTPIEGGAARKPVTVSAIRNAKGGDPLVCLTAYTTPVAQALDEACDLLLVGDSLGMVVYGMESTIPVTLDMMIAHGAAVVRGAKHALVVVDLPFGAYQESPAQAFRSAARILAETGCGAVKLEGGAVMADTINFLTQRGVPVLSHIGLQPQSVNALGGYAARGKQAAEAEQIVADARAVADAGAFAVVVEGVVAPLAARITSTVRVPTIGIGASAECDGQILVTDDMMGVTFGRVPKFVRRYADVGAEMKAAAQAYATDVRARRFPAEEHLYGASKPKIAAG</sequence>
<keyword evidence="7 10" id="KW-0479">Metal-binding</keyword>
<organism evidence="11 12">
    <name type="scientific">Hansschlegelia zhihuaiae</name>
    <dbReference type="NCBI Taxonomy" id="405005"/>
    <lineage>
        <taxon>Bacteria</taxon>
        <taxon>Pseudomonadati</taxon>
        <taxon>Pseudomonadota</taxon>
        <taxon>Alphaproteobacteria</taxon>
        <taxon>Hyphomicrobiales</taxon>
        <taxon>Methylopilaceae</taxon>
        <taxon>Hansschlegelia</taxon>
    </lineage>
</organism>
<dbReference type="HAMAP" id="MF_00156">
    <property type="entry name" value="PanB"/>
    <property type="match status" value="1"/>
</dbReference>
<dbReference type="EC" id="2.1.2.11" evidence="7"/>
<keyword evidence="12" id="KW-1185">Reference proteome</keyword>
<dbReference type="RefSeq" id="WP_128776606.1">
    <property type="nucleotide sequence ID" value="NZ_RYFI01000004.1"/>
</dbReference>
<comment type="catalytic activity">
    <reaction evidence="7">
        <text>(6R)-5,10-methylene-5,6,7,8-tetrahydrofolate + 3-methyl-2-oxobutanoate + H2O = 2-dehydropantoate + (6S)-5,6,7,8-tetrahydrofolate</text>
        <dbReference type="Rhea" id="RHEA:11824"/>
        <dbReference type="ChEBI" id="CHEBI:11561"/>
        <dbReference type="ChEBI" id="CHEBI:11851"/>
        <dbReference type="ChEBI" id="CHEBI:15377"/>
        <dbReference type="ChEBI" id="CHEBI:15636"/>
        <dbReference type="ChEBI" id="CHEBI:57453"/>
        <dbReference type="EC" id="2.1.2.11"/>
    </reaction>
</comment>
<dbReference type="NCBIfam" id="TIGR00222">
    <property type="entry name" value="panB"/>
    <property type="match status" value="1"/>
</dbReference>
<keyword evidence="5 7" id="KW-0808">Transferase</keyword>
<dbReference type="GO" id="GO:0032259">
    <property type="term" value="P:methylation"/>
    <property type="evidence" value="ECO:0007669"/>
    <property type="project" value="UniProtKB-KW"/>
</dbReference>
<keyword evidence="7" id="KW-0963">Cytoplasm</keyword>
<dbReference type="PANTHER" id="PTHR20881:SF0">
    <property type="entry name" value="3-METHYL-2-OXOBUTANOATE HYDROXYMETHYLTRANSFERASE"/>
    <property type="match status" value="1"/>
</dbReference>
<comment type="caution">
    <text evidence="11">The sequence shown here is derived from an EMBL/GenBank/DDBJ whole genome shotgun (WGS) entry which is preliminary data.</text>
</comment>
<gene>
    <name evidence="7 11" type="primary">panB</name>
    <name evidence="11" type="ORF">EK403_06065</name>
</gene>
<dbReference type="EMBL" id="RYFI01000004">
    <property type="protein sequence ID" value="RXF74381.1"/>
    <property type="molecule type" value="Genomic_DNA"/>
</dbReference>
<dbReference type="Pfam" id="PF02548">
    <property type="entry name" value="Pantoate_transf"/>
    <property type="match status" value="1"/>
</dbReference>
<evidence type="ECO:0000256" key="5">
    <source>
        <dbReference type="ARBA" id="ARBA00022679"/>
    </source>
</evidence>
<comment type="similarity">
    <text evidence="2 7">Belongs to the PanB family.</text>
</comment>
<dbReference type="Proteomes" id="UP000289708">
    <property type="component" value="Unassembled WGS sequence"/>
</dbReference>
<feature type="binding site" evidence="7 10">
    <location>
        <position position="96"/>
    </location>
    <ligand>
        <name>Mg(2+)</name>
        <dbReference type="ChEBI" id="CHEBI:18420"/>
    </ligand>
</feature>
<feature type="active site" description="Proton acceptor" evidence="7 8">
    <location>
        <position position="195"/>
    </location>
</feature>
<evidence type="ECO:0000313" key="12">
    <source>
        <dbReference type="Proteomes" id="UP000289708"/>
    </source>
</evidence>
<keyword evidence="11" id="KW-0489">Methyltransferase</keyword>
<evidence type="ECO:0000256" key="1">
    <source>
        <dbReference type="ARBA" id="ARBA00005033"/>
    </source>
</evidence>
<feature type="binding site" evidence="7 10">
    <location>
        <position position="57"/>
    </location>
    <ligand>
        <name>Mg(2+)</name>
        <dbReference type="ChEBI" id="CHEBI:18420"/>
    </ligand>
</feature>